<dbReference type="Proteomes" id="UP000612585">
    <property type="component" value="Unassembled WGS sequence"/>
</dbReference>
<keyword evidence="10" id="KW-1185">Reference proteome</keyword>
<dbReference type="InterPro" id="IPR036465">
    <property type="entry name" value="vWFA_dom_sf"/>
</dbReference>
<evidence type="ECO:0000313" key="10">
    <source>
        <dbReference type="Proteomes" id="UP000612585"/>
    </source>
</evidence>
<dbReference type="SUPFAM" id="SSF53300">
    <property type="entry name" value="vWA-like"/>
    <property type="match status" value="1"/>
</dbReference>
<dbReference type="InterPro" id="IPR050557">
    <property type="entry name" value="RTX_toxin/Mannuronan_C5-epim"/>
</dbReference>
<evidence type="ECO:0000256" key="5">
    <source>
        <dbReference type="SAM" id="MobiDB-lite"/>
    </source>
</evidence>
<dbReference type="Gene3D" id="3.40.50.1820">
    <property type="entry name" value="alpha/beta hydrolase"/>
    <property type="match status" value="1"/>
</dbReference>
<dbReference type="GO" id="GO:0005509">
    <property type="term" value="F:calcium ion binding"/>
    <property type="evidence" value="ECO:0007669"/>
    <property type="project" value="InterPro"/>
</dbReference>
<dbReference type="Pfam" id="PF01083">
    <property type="entry name" value="Cutinase"/>
    <property type="match status" value="1"/>
</dbReference>
<dbReference type="SUPFAM" id="SSF53474">
    <property type="entry name" value="alpha/beta-Hydrolases"/>
    <property type="match status" value="1"/>
</dbReference>
<dbReference type="SUPFAM" id="SSF51120">
    <property type="entry name" value="beta-Roll"/>
    <property type="match status" value="2"/>
</dbReference>
<dbReference type="PROSITE" id="PS50093">
    <property type="entry name" value="PKD"/>
    <property type="match status" value="1"/>
</dbReference>
<dbReference type="SMART" id="SM01110">
    <property type="entry name" value="Cutinase"/>
    <property type="match status" value="1"/>
</dbReference>
<name>A0A8J3ZA16_9ACTN</name>
<feature type="domain" description="VWFA" evidence="8">
    <location>
        <begin position="304"/>
        <end position="444"/>
    </location>
</feature>
<dbReference type="Gene3D" id="3.40.50.410">
    <property type="entry name" value="von Willebrand factor, type A domain"/>
    <property type="match status" value="1"/>
</dbReference>
<dbReference type="InterPro" id="IPR035986">
    <property type="entry name" value="PKD_dom_sf"/>
</dbReference>
<dbReference type="CDD" id="cd00146">
    <property type="entry name" value="PKD"/>
    <property type="match status" value="1"/>
</dbReference>
<dbReference type="PRINTS" id="PR00313">
    <property type="entry name" value="CABNDNGRPT"/>
</dbReference>
<dbReference type="AlphaFoldDB" id="A0A8J3ZA16"/>
<evidence type="ECO:0000256" key="3">
    <source>
        <dbReference type="ARBA" id="ARBA00022729"/>
    </source>
</evidence>
<keyword evidence="3 6" id="KW-0732">Signal</keyword>
<dbReference type="EMBL" id="BOPG01000033">
    <property type="protein sequence ID" value="GIJ57710.1"/>
    <property type="molecule type" value="Genomic_DNA"/>
</dbReference>
<proteinExistence type="predicted"/>
<dbReference type="InterPro" id="IPR001343">
    <property type="entry name" value="Hemolysn_Ca-bd"/>
</dbReference>
<dbReference type="Pfam" id="PF25106">
    <property type="entry name" value="VWA_4"/>
    <property type="match status" value="1"/>
</dbReference>
<dbReference type="Pfam" id="PF18911">
    <property type="entry name" value="PKD_4"/>
    <property type="match status" value="1"/>
</dbReference>
<dbReference type="PROSITE" id="PS50234">
    <property type="entry name" value="VWFA"/>
    <property type="match status" value="1"/>
</dbReference>
<dbReference type="Gene3D" id="2.150.10.10">
    <property type="entry name" value="Serralysin-like metalloprotease, C-terminal"/>
    <property type="match status" value="2"/>
</dbReference>
<dbReference type="SMART" id="SM00089">
    <property type="entry name" value="PKD"/>
    <property type="match status" value="1"/>
</dbReference>
<dbReference type="InterPro" id="IPR002035">
    <property type="entry name" value="VWF_A"/>
</dbReference>
<dbReference type="SUPFAM" id="SSF49299">
    <property type="entry name" value="PKD domain"/>
    <property type="match status" value="1"/>
</dbReference>
<evidence type="ECO:0000313" key="9">
    <source>
        <dbReference type="EMBL" id="GIJ57710.1"/>
    </source>
</evidence>
<dbReference type="InterPro" id="IPR022409">
    <property type="entry name" value="PKD/Chitinase_dom"/>
</dbReference>
<comment type="subcellular location">
    <subcellularLocation>
        <location evidence="1">Secreted</location>
    </subcellularLocation>
</comment>
<evidence type="ECO:0000256" key="1">
    <source>
        <dbReference type="ARBA" id="ARBA00004613"/>
    </source>
</evidence>
<dbReference type="InterPro" id="IPR056861">
    <property type="entry name" value="HMCN1-like_VWA"/>
</dbReference>
<reference evidence="9" key="1">
    <citation type="submission" date="2021-01" db="EMBL/GenBank/DDBJ databases">
        <title>Whole genome shotgun sequence of Virgisporangium aurantiacum NBRC 16421.</title>
        <authorList>
            <person name="Komaki H."/>
            <person name="Tamura T."/>
        </authorList>
    </citation>
    <scope>NUCLEOTIDE SEQUENCE</scope>
    <source>
        <strain evidence="9">NBRC 16421</strain>
    </source>
</reference>
<dbReference type="InterPro" id="IPR011049">
    <property type="entry name" value="Serralysin-like_metalloprot_C"/>
</dbReference>
<dbReference type="GO" id="GO:0016787">
    <property type="term" value="F:hydrolase activity"/>
    <property type="evidence" value="ECO:0007669"/>
    <property type="project" value="UniProtKB-KW"/>
</dbReference>
<dbReference type="PANTHER" id="PTHR38340:SF1">
    <property type="entry name" value="S-LAYER PROTEIN"/>
    <property type="match status" value="1"/>
</dbReference>
<organism evidence="9 10">
    <name type="scientific">Virgisporangium aurantiacum</name>
    <dbReference type="NCBI Taxonomy" id="175570"/>
    <lineage>
        <taxon>Bacteria</taxon>
        <taxon>Bacillati</taxon>
        <taxon>Actinomycetota</taxon>
        <taxon>Actinomycetes</taxon>
        <taxon>Micromonosporales</taxon>
        <taxon>Micromonosporaceae</taxon>
        <taxon>Virgisporangium</taxon>
    </lineage>
</organism>
<gene>
    <name evidence="9" type="ORF">Vau01_052260</name>
</gene>
<accession>A0A8J3ZA16</accession>
<evidence type="ECO:0000259" key="7">
    <source>
        <dbReference type="PROSITE" id="PS50093"/>
    </source>
</evidence>
<evidence type="ECO:0000256" key="6">
    <source>
        <dbReference type="SAM" id="SignalP"/>
    </source>
</evidence>
<protein>
    <submittedName>
        <fullName evidence="9">Uncharacterized protein</fullName>
    </submittedName>
</protein>
<dbReference type="SMART" id="SM00327">
    <property type="entry name" value="VWA"/>
    <property type="match status" value="1"/>
</dbReference>
<dbReference type="CDD" id="cd00198">
    <property type="entry name" value="vWFA"/>
    <property type="match status" value="1"/>
</dbReference>
<dbReference type="InterPro" id="IPR000675">
    <property type="entry name" value="Cutinase/axe"/>
</dbReference>
<evidence type="ECO:0000256" key="2">
    <source>
        <dbReference type="ARBA" id="ARBA00022525"/>
    </source>
</evidence>
<dbReference type="GO" id="GO:0005975">
    <property type="term" value="P:carbohydrate metabolic process"/>
    <property type="evidence" value="ECO:0007669"/>
    <property type="project" value="UniProtKB-ARBA"/>
</dbReference>
<keyword evidence="4" id="KW-0378">Hydrolase</keyword>
<sequence length="837" mass="86271">MKRSLVVGVTLAVGIGLLVAPPAAQAKGIDASCSDVESVFARGSGQGMDAGEARRFRTELDTRLKDGVTLHAYELNDDRSAGGYGGHSYDAVDVDKPWNGNAVGAKFSAGYSNDYGRSVDSGVGELFNYLKERQAKCGTARFVLGGYSQGAQVIGQTMVKMSSETPELLTRIDFAAMFGDPKLHLPEGEGIWPPACRGQNLSVWRRTVPDCDTDNGSLGARKPYVPTVVTERSGLWCNDDDFVCGSDPRFWMTSGHGQYAQAGGAIDDAAREIAIRLSRTLPPGKAEQVDTQVIVIGAGTTGLDVAFVIDTTGSMGGYIDQVKAFTRTAAGSIRDLRGRVALVAYKDAGDEYTAKVFSGFQGDFTAFEAQLDALAASGGGDTPEALLHGLMTTLNGLDWRPGATKAAVVLTDAGFHEPDLVDGSTVDQVAARALQIDPVNVYPVIPSYLTAEYQRLADVTTGQVIPNEGDVAAAMTTALTRLRNRPVPLLAMTGYVGRPNDTFTFDASASYVIASTITTYAWDFDGDGVTDQTTSEPVVNHTYTAAFDGVMQVRLTAADGGVASGSATVKVSPTAPPTGRPATPKDLKIEPLTGNTARLSWTPGDDTAATWGVSVDGVPVGQAAKTTTTVELIDLDRTKDLTLGVTPLTSDKLTGSTATVVLAKGAGTIPVNACEGKVPTPAKSGVYQGRQAIIGTSGNDIIVGTPGNDVILGYQGDDIICGLGGDDIIVGSQGADTLDGGDGRDTLSGDVGVDTLLGGAGDDLLAGANGNDIVDGGAGADVMTGDNGNDIMRGGAGNDTINGGAGDDTVDGGADVDRCVGGTGRNAIAACEASTGR</sequence>
<dbReference type="PANTHER" id="PTHR38340">
    <property type="entry name" value="S-LAYER PROTEIN"/>
    <property type="match status" value="1"/>
</dbReference>
<dbReference type="GO" id="GO:0005576">
    <property type="term" value="C:extracellular region"/>
    <property type="evidence" value="ECO:0007669"/>
    <property type="project" value="UniProtKB-SubCell"/>
</dbReference>
<dbReference type="InterPro" id="IPR000601">
    <property type="entry name" value="PKD_dom"/>
</dbReference>
<feature type="signal peptide" evidence="6">
    <location>
        <begin position="1"/>
        <end position="26"/>
    </location>
</feature>
<feature type="domain" description="PKD" evidence="7">
    <location>
        <begin position="518"/>
        <end position="578"/>
    </location>
</feature>
<dbReference type="InterPro" id="IPR013783">
    <property type="entry name" value="Ig-like_fold"/>
</dbReference>
<evidence type="ECO:0000256" key="4">
    <source>
        <dbReference type="ARBA" id="ARBA00022801"/>
    </source>
</evidence>
<evidence type="ECO:0000259" key="8">
    <source>
        <dbReference type="PROSITE" id="PS50234"/>
    </source>
</evidence>
<dbReference type="InterPro" id="IPR029058">
    <property type="entry name" value="AB_hydrolase_fold"/>
</dbReference>
<comment type="caution">
    <text evidence="9">The sequence shown here is derived from an EMBL/GenBank/DDBJ whole genome shotgun (WGS) entry which is preliminary data.</text>
</comment>
<dbReference type="RefSeq" id="WP_203997297.1">
    <property type="nucleotide sequence ID" value="NZ_BOPG01000033.1"/>
</dbReference>
<dbReference type="Gene3D" id="2.60.40.10">
    <property type="entry name" value="Immunoglobulins"/>
    <property type="match status" value="1"/>
</dbReference>
<dbReference type="Pfam" id="PF00353">
    <property type="entry name" value="HemolysinCabind"/>
    <property type="match status" value="3"/>
</dbReference>
<keyword evidence="2" id="KW-0964">Secreted</keyword>
<feature type="region of interest" description="Disordered" evidence="5">
    <location>
        <begin position="564"/>
        <end position="586"/>
    </location>
</feature>
<feature type="chain" id="PRO_5035150646" evidence="6">
    <location>
        <begin position="27"/>
        <end position="837"/>
    </location>
</feature>